<dbReference type="EMBL" id="CAIIXF020000009">
    <property type="protein sequence ID" value="CAH1794875.1"/>
    <property type="molecule type" value="Genomic_DNA"/>
</dbReference>
<dbReference type="InterPro" id="IPR026664">
    <property type="entry name" value="Stereocilin-rel"/>
</dbReference>
<keyword evidence="2" id="KW-0325">Glycoprotein</keyword>
<gene>
    <name evidence="3" type="ORF">OFUS_LOCUS19498</name>
</gene>
<organism evidence="3 4">
    <name type="scientific">Owenia fusiformis</name>
    <name type="common">Polychaete worm</name>
    <dbReference type="NCBI Taxonomy" id="6347"/>
    <lineage>
        <taxon>Eukaryota</taxon>
        <taxon>Metazoa</taxon>
        <taxon>Spiralia</taxon>
        <taxon>Lophotrochozoa</taxon>
        <taxon>Annelida</taxon>
        <taxon>Polychaeta</taxon>
        <taxon>Sedentaria</taxon>
        <taxon>Canalipalpata</taxon>
        <taxon>Sabellida</taxon>
        <taxon>Oweniida</taxon>
        <taxon>Oweniidae</taxon>
        <taxon>Owenia</taxon>
    </lineage>
</organism>
<proteinExistence type="predicted"/>
<dbReference type="AlphaFoldDB" id="A0A8J1XZY3"/>
<dbReference type="OrthoDB" id="8195838at2759"/>
<dbReference type="PANTHER" id="PTHR23412:SF17">
    <property type="entry name" value="OTOANCORIN"/>
    <property type="match status" value="1"/>
</dbReference>
<name>A0A8J1XZY3_OWEFU</name>
<dbReference type="PANTHER" id="PTHR23412">
    <property type="entry name" value="STEREOCILIN RELATED"/>
    <property type="match status" value="1"/>
</dbReference>
<keyword evidence="1" id="KW-0732">Signal</keyword>
<dbReference type="GO" id="GO:0009986">
    <property type="term" value="C:cell surface"/>
    <property type="evidence" value="ECO:0007669"/>
    <property type="project" value="TreeGrafter"/>
</dbReference>
<sequence length="391" mass="42418">MAAELSALATIWEEQDALANCRKANGLDLKNIITETEVVKKEARKNLFAKLTASGGNRRKRALVEITCELLHTLGSTTADVLTSSQLSGLAKDEFTDCATMLGKLKTFDQSQWSSLANLAVKHWGNVDSWDRNKINDLRGIVSGLSVDNIKKLQLTTIDVASAIGNHGNWDDAAKLTAAFNEWLKDSKSNDLTTITGNELRLIGELVCGASTDQITQIPQNAYMTAVKEVGAARTCIGQQWTHYAQKALAGYGADTSSWTLDKTKLIGNVIGGLPKDNIKQMTRAQIQQITPATITKIPNINFCGFTAEQFAWFSVNQASSVTMGQLAGLEKDQSDALKEVMAEVNDYYYYYDSDDDEGNKGGNSSSGNHGNLMLILAVMVTGLVTIGYLG</sequence>
<evidence type="ECO:0000256" key="1">
    <source>
        <dbReference type="ARBA" id="ARBA00022729"/>
    </source>
</evidence>
<comment type="caution">
    <text evidence="3">The sequence shown here is derived from an EMBL/GenBank/DDBJ whole genome shotgun (WGS) entry which is preliminary data.</text>
</comment>
<keyword evidence="4" id="KW-1185">Reference proteome</keyword>
<reference evidence="3" key="1">
    <citation type="submission" date="2022-03" db="EMBL/GenBank/DDBJ databases">
        <authorList>
            <person name="Martin C."/>
        </authorList>
    </citation>
    <scope>NUCLEOTIDE SEQUENCE</scope>
</reference>
<evidence type="ECO:0000313" key="4">
    <source>
        <dbReference type="Proteomes" id="UP000749559"/>
    </source>
</evidence>
<dbReference type="GO" id="GO:0007160">
    <property type="term" value="P:cell-matrix adhesion"/>
    <property type="evidence" value="ECO:0007669"/>
    <property type="project" value="TreeGrafter"/>
</dbReference>
<evidence type="ECO:0000313" key="3">
    <source>
        <dbReference type="EMBL" id="CAH1794875.1"/>
    </source>
</evidence>
<evidence type="ECO:0000256" key="2">
    <source>
        <dbReference type="ARBA" id="ARBA00023180"/>
    </source>
</evidence>
<protein>
    <submittedName>
        <fullName evidence="3">Uncharacterized protein</fullName>
    </submittedName>
</protein>
<accession>A0A8J1XZY3</accession>
<dbReference type="Proteomes" id="UP000749559">
    <property type="component" value="Unassembled WGS sequence"/>
</dbReference>